<dbReference type="Proteomes" id="UP000447434">
    <property type="component" value="Chromosome 11"/>
</dbReference>
<comment type="caution">
    <text evidence="2">The sequence shown here is derived from an EMBL/GenBank/DDBJ whole genome shotgun (WGS) entry which is preliminary data.</text>
</comment>
<keyword evidence="1" id="KW-0472">Membrane</keyword>
<protein>
    <submittedName>
        <fullName evidence="2">Uncharacterized protein</fullName>
    </submittedName>
</protein>
<name>A0A6A4PR11_LUPAL</name>
<reference evidence="3" key="1">
    <citation type="journal article" date="2020" name="Nat. Commun.">
        <title>Genome sequence of the cluster root forming white lupin.</title>
        <authorList>
            <person name="Hufnagel B."/>
            <person name="Marques A."/>
            <person name="Soriano A."/>
            <person name="Marques L."/>
            <person name="Divol F."/>
            <person name="Doumas P."/>
            <person name="Sallet E."/>
            <person name="Mancinotti D."/>
            <person name="Carrere S."/>
            <person name="Marande W."/>
            <person name="Arribat S."/>
            <person name="Keller J."/>
            <person name="Huneau C."/>
            <person name="Blein T."/>
            <person name="Aime D."/>
            <person name="Laguerre M."/>
            <person name="Taylor J."/>
            <person name="Schubert V."/>
            <person name="Nelson M."/>
            <person name="Geu-Flores F."/>
            <person name="Crespi M."/>
            <person name="Gallardo-Guerrero K."/>
            <person name="Delaux P.-M."/>
            <person name="Salse J."/>
            <person name="Berges H."/>
            <person name="Guyot R."/>
            <person name="Gouzy J."/>
            <person name="Peret B."/>
        </authorList>
    </citation>
    <scope>NUCLEOTIDE SEQUENCE [LARGE SCALE GENOMIC DNA]</scope>
    <source>
        <strain evidence="3">cv. Amiga</strain>
    </source>
</reference>
<feature type="transmembrane region" description="Helical" evidence="1">
    <location>
        <begin position="37"/>
        <end position="54"/>
    </location>
</feature>
<proteinExistence type="predicted"/>
<keyword evidence="3" id="KW-1185">Reference proteome</keyword>
<evidence type="ECO:0000256" key="1">
    <source>
        <dbReference type="SAM" id="Phobius"/>
    </source>
</evidence>
<organism evidence="2 3">
    <name type="scientific">Lupinus albus</name>
    <name type="common">White lupine</name>
    <name type="synonym">Lupinus termis</name>
    <dbReference type="NCBI Taxonomy" id="3870"/>
    <lineage>
        <taxon>Eukaryota</taxon>
        <taxon>Viridiplantae</taxon>
        <taxon>Streptophyta</taxon>
        <taxon>Embryophyta</taxon>
        <taxon>Tracheophyta</taxon>
        <taxon>Spermatophyta</taxon>
        <taxon>Magnoliopsida</taxon>
        <taxon>eudicotyledons</taxon>
        <taxon>Gunneridae</taxon>
        <taxon>Pentapetalae</taxon>
        <taxon>rosids</taxon>
        <taxon>fabids</taxon>
        <taxon>Fabales</taxon>
        <taxon>Fabaceae</taxon>
        <taxon>Papilionoideae</taxon>
        <taxon>50 kb inversion clade</taxon>
        <taxon>genistoids sensu lato</taxon>
        <taxon>core genistoids</taxon>
        <taxon>Genisteae</taxon>
        <taxon>Lupinus</taxon>
    </lineage>
</organism>
<accession>A0A6A4PR11</accession>
<dbReference type="AlphaFoldDB" id="A0A6A4PR11"/>
<dbReference type="EMBL" id="WOCE01000011">
    <property type="protein sequence ID" value="KAE9603694.1"/>
    <property type="molecule type" value="Genomic_DNA"/>
</dbReference>
<keyword evidence="1" id="KW-0812">Transmembrane</keyword>
<gene>
    <name evidence="2" type="ORF">Lalb_Chr11g0063601</name>
</gene>
<sequence>MCPHQGNVDDMIDDEGKSIMLIYDTSKHAFRLNINGYLSYFLTFNLNLYLFLVLKYSCFDACVI</sequence>
<keyword evidence="1" id="KW-1133">Transmembrane helix</keyword>
<evidence type="ECO:0000313" key="3">
    <source>
        <dbReference type="Proteomes" id="UP000447434"/>
    </source>
</evidence>
<evidence type="ECO:0000313" key="2">
    <source>
        <dbReference type="EMBL" id="KAE9603694.1"/>
    </source>
</evidence>